<feature type="compositionally biased region" description="Polar residues" evidence="1">
    <location>
        <begin position="153"/>
        <end position="166"/>
    </location>
</feature>
<name>A0A165HHQ4_9BASI</name>
<organism evidence="2 3">
    <name type="scientific">Calocera cornea HHB12733</name>
    <dbReference type="NCBI Taxonomy" id="1353952"/>
    <lineage>
        <taxon>Eukaryota</taxon>
        <taxon>Fungi</taxon>
        <taxon>Dikarya</taxon>
        <taxon>Basidiomycota</taxon>
        <taxon>Agaricomycotina</taxon>
        <taxon>Dacrymycetes</taxon>
        <taxon>Dacrymycetales</taxon>
        <taxon>Dacrymycetaceae</taxon>
        <taxon>Calocera</taxon>
    </lineage>
</organism>
<feature type="region of interest" description="Disordered" evidence="1">
    <location>
        <begin position="130"/>
        <end position="166"/>
    </location>
</feature>
<proteinExistence type="predicted"/>
<feature type="region of interest" description="Disordered" evidence="1">
    <location>
        <begin position="1"/>
        <end position="78"/>
    </location>
</feature>
<sequence length="469" mass="50993">MQPSTQVDLPMDGNGASGVEQSGASGDLLDAEVVRTVEAASGRRPDPLQSASPPQSSFPDLSTQSSPEPPSDRVTTEVDGGLVTVALNDHETLEREEPAEPSVVTDGALHSLIEQALGSQGSLPDDGGEVVANGGWGGSAPPVAPWSGEENDVTQSPLGSQSTANPSMPATELVILEAVDAAPADHPGRCSILVLMTSFGVGAPEKYLIRHARLEEGVYRIDEDVMRTRVDVLMDIVMANVTPRRGWATYEVCHELWLSRVPAAIHAVDNRVHGGWWLASARDAINRELVTARGISSVLVGSAITRRFVLDHLRLLRMDEYLFVLCFELLKFRRWHAVKAVLHHLHVIDDAAHADGTITINGVPVIANQVLDWMGYPYNTFKNKRTLVKLFDDIVTETEDIGCETDPDLPEILKYFVDPARPWPLSKGSGTTVGERTAATINEKDLHARAKKIVPFLSSRGRNIKNRRA</sequence>
<evidence type="ECO:0000313" key="2">
    <source>
        <dbReference type="EMBL" id="KZT59314.1"/>
    </source>
</evidence>
<accession>A0A165HHQ4</accession>
<dbReference type="InParanoid" id="A0A165HHQ4"/>
<dbReference type="Proteomes" id="UP000076842">
    <property type="component" value="Unassembled WGS sequence"/>
</dbReference>
<dbReference type="AlphaFoldDB" id="A0A165HHQ4"/>
<keyword evidence="3" id="KW-1185">Reference proteome</keyword>
<feature type="compositionally biased region" description="Polar residues" evidence="1">
    <location>
        <begin position="49"/>
        <end position="66"/>
    </location>
</feature>
<reference evidence="2 3" key="1">
    <citation type="journal article" date="2016" name="Mol. Biol. Evol.">
        <title>Comparative Genomics of Early-Diverging Mushroom-Forming Fungi Provides Insights into the Origins of Lignocellulose Decay Capabilities.</title>
        <authorList>
            <person name="Nagy L.G."/>
            <person name="Riley R."/>
            <person name="Tritt A."/>
            <person name="Adam C."/>
            <person name="Daum C."/>
            <person name="Floudas D."/>
            <person name="Sun H."/>
            <person name="Yadav J.S."/>
            <person name="Pangilinan J."/>
            <person name="Larsson K.H."/>
            <person name="Matsuura K."/>
            <person name="Barry K."/>
            <person name="Labutti K."/>
            <person name="Kuo R."/>
            <person name="Ohm R.A."/>
            <person name="Bhattacharya S.S."/>
            <person name="Shirouzu T."/>
            <person name="Yoshinaga Y."/>
            <person name="Martin F.M."/>
            <person name="Grigoriev I.V."/>
            <person name="Hibbett D.S."/>
        </authorList>
    </citation>
    <scope>NUCLEOTIDE SEQUENCE [LARGE SCALE GENOMIC DNA]</scope>
    <source>
        <strain evidence="2 3">HHB12733</strain>
    </source>
</reference>
<evidence type="ECO:0000313" key="3">
    <source>
        <dbReference type="Proteomes" id="UP000076842"/>
    </source>
</evidence>
<evidence type="ECO:0000256" key="1">
    <source>
        <dbReference type="SAM" id="MobiDB-lite"/>
    </source>
</evidence>
<dbReference type="EMBL" id="KV423942">
    <property type="protein sequence ID" value="KZT59314.1"/>
    <property type="molecule type" value="Genomic_DNA"/>
</dbReference>
<gene>
    <name evidence="2" type="ORF">CALCODRAFT_481712</name>
</gene>
<protein>
    <submittedName>
        <fullName evidence="2">Uncharacterized protein</fullName>
    </submittedName>
</protein>